<dbReference type="EMBL" id="BART01024805">
    <property type="protein sequence ID" value="GAG93125.1"/>
    <property type="molecule type" value="Genomic_DNA"/>
</dbReference>
<keyword evidence="6 8" id="KW-1133">Transmembrane helix</keyword>
<comment type="subcellular location">
    <subcellularLocation>
        <location evidence="1">Cell membrane</location>
        <topology evidence="1">Multi-pass membrane protein</topology>
    </subcellularLocation>
</comment>
<accession>X1BDN3</accession>
<comment type="caution">
    <text evidence="10">The sequence shown here is derived from an EMBL/GenBank/DDBJ whole genome shotgun (WGS) entry which is preliminary data.</text>
</comment>
<evidence type="ECO:0000256" key="3">
    <source>
        <dbReference type="ARBA" id="ARBA00022448"/>
    </source>
</evidence>
<sequence length="234" mass="25989">QANLNAVQDSIKIFLADNNLTPQFLLTGFEQFSIPEDLNPAFNSIVTLILPLMTFGLALVLTILVVVKEKPIARLLLTPVKRSEILLSKYVTYIAILVVQASLLIGASVLNGLYIVGTVFDLFMALVMLGFDGIALGLLISVISKTKTEANQYFFMFFIVIVMLSGMFIPIGSMPIYLQVLAWILPLGHSGPMFEGILTKGKSFLGFDFYWLLGIGLVLFIMSFMIFKRKQYEA</sequence>
<protein>
    <recommendedName>
        <fullName evidence="9">ABC transmembrane type-2 domain-containing protein</fullName>
    </recommendedName>
</protein>
<keyword evidence="7 8" id="KW-0472">Membrane</keyword>
<dbReference type="PANTHER" id="PTHR30294">
    <property type="entry name" value="MEMBRANE COMPONENT OF ABC TRANSPORTER YHHJ-RELATED"/>
    <property type="match status" value="1"/>
</dbReference>
<evidence type="ECO:0000256" key="1">
    <source>
        <dbReference type="ARBA" id="ARBA00004651"/>
    </source>
</evidence>
<evidence type="ECO:0000259" key="9">
    <source>
        <dbReference type="PROSITE" id="PS51012"/>
    </source>
</evidence>
<feature type="transmembrane region" description="Helical" evidence="8">
    <location>
        <begin position="90"/>
        <end position="116"/>
    </location>
</feature>
<dbReference type="PRINTS" id="PR00164">
    <property type="entry name" value="ABC2TRNSPORT"/>
</dbReference>
<gene>
    <name evidence="10" type="ORF">S01H4_44690</name>
</gene>
<keyword evidence="4" id="KW-1003">Cell membrane</keyword>
<organism evidence="10">
    <name type="scientific">marine sediment metagenome</name>
    <dbReference type="NCBI Taxonomy" id="412755"/>
    <lineage>
        <taxon>unclassified sequences</taxon>
        <taxon>metagenomes</taxon>
        <taxon>ecological metagenomes</taxon>
    </lineage>
</organism>
<evidence type="ECO:0000313" key="10">
    <source>
        <dbReference type="EMBL" id="GAG93125.1"/>
    </source>
</evidence>
<dbReference type="Pfam" id="PF12698">
    <property type="entry name" value="ABC2_membrane_3"/>
    <property type="match status" value="1"/>
</dbReference>
<feature type="transmembrane region" description="Helical" evidence="8">
    <location>
        <begin position="155"/>
        <end position="185"/>
    </location>
</feature>
<dbReference type="GO" id="GO:0140359">
    <property type="term" value="F:ABC-type transporter activity"/>
    <property type="evidence" value="ECO:0007669"/>
    <property type="project" value="InterPro"/>
</dbReference>
<keyword evidence="3" id="KW-0813">Transport</keyword>
<evidence type="ECO:0000256" key="2">
    <source>
        <dbReference type="ARBA" id="ARBA00007783"/>
    </source>
</evidence>
<dbReference type="PROSITE" id="PS51012">
    <property type="entry name" value="ABC_TM2"/>
    <property type="match status" value="1"/>
</dbReference>
<dbReference type="InterPro" id="IPR000412">
    <property type="entry name" value="ABC_2_transport"/>
</dbReference>
<dbReference type="PANTHER" id="PTHR30294:SF29">
    <property type="entry name" value="MULTIDRUG ABC TRANSPORTER PERMEASE YBHS-RELATED"/>
    <property type="match status" value="1"/>
</dbReference>
<proteinExistence type="inferred from homology"/>
<dbReference type="InterPro" id="IPR051449">
    <property type="entry name" value="ABC-2_transporter_component"/>
</dbReference>
<keyword evidence="5 8" id="KW-0812">Transmembrane</keyword>
<dbReference type="AlphaFoldDB" id="X1BDN3"/>
<evidence type="ECO:0000256" key="4">
    <source>
        <dbReference type="ARBA" id="ARBA00022475"/>
    </source>
</evidence>
<evidence type="ECO:0000256" key="6">
    <source>
        <dbReference type="ARBA" id="ARBA00022989"/>
    </source>
</evidence>
<dbReference type="InterPro" id="IPR047817">
    <property type="entry name" value="ABC2_TM_bact-type"/>
</dbReference>
<feature type="transmembrane region" description="Helical" evidence="8">
    <location>
        <begin position="45"/>
        <end position="67"/>
    </location>
</feature>
<evidence type="ECO:0000256" key="7">
    <source>
        <dbReference type="ARBA" id="ARBA00023136"/>
    </source>
</evidence>
<feature type="domain" description="ABC transmembrane type-2" evidence="9">
    <location>
        <begin position="10"/>
        <end position="230"/>
    </location>
</feature>
<comment type="similarity">
    <text evidence="2">Belongs to the ABC-2 integral membrane protein family.</text>
</comment>
<name>X1BDN3_9ZZZZ</name>
<feature type="transmembrane region" description="Helical" evidence="8">
    <location>
        <begin position="209"/>
        <end position="227"/>
    </location>
</feature>
<feature type="non-terminal residue" evidence="10">
    <location>
        <position position="1"/>
    </location>
</feature>
<evidence type="ECO:0000256" key="8">
    <source>
        <dbReference type="SAM" id="Phobius"/>
    </source>
</evidence>
<evidence type="ECO:0000256" key="5">
    <source>
        <dbReference type="ARBA" id="ARBA00022692"/>
    </source>
</evidence>
<feature type="transmembrane region" description="Helical" evidence="8">
    <location>
        <begin position="122"/>
        <end position="143"/>
    </location>
</feature>
<dbReference type="InterPro" id="IPR013525">
    <property type="entry name" value="ABC2_TM"/>
</dbReference>
<reference evidence="10" key="1">
    <citation type="journal article" date="2014" name="Front. Microbiol.">
        <title>High frequency of phylogenetically diverse reductive dehalogenase-homologous genes in deep subseafloor sedimentary metagenomes.</title>
        <authorList>
            <person name="Kawai M."/>
            <person name="Futagami T."/>
            <person name="Toyoda A."/>
            <person name="Takaki Y."/>
            <person name="Nishi S."/>
            <person name="Hori S."/>
            <person name="Arai W."/>
            <person name="Tsubouchi T."/>
            <person name="Morono Y."/>
            <person name="Uchiyama I."/>
            <person name="Ito T."/>
            <person name="Fujiyama A."/>
            <person name="Inagaki F."/>
            <person name="Takami H."/>
        </authorList>
    </citation>
    <scope>NUCLEOTIDE SEQUENCE</scope>
    <source>
        <strain evidence="10">Expedition CK06-06</strain>
    </source>
</reference>
<dbReference type="GO" id="GO:0043190">
    <property type="term" value="C:ATP-binding cassette (ABC) transporter complex"/>
    <property type="evidence" value="ECO:0007669"/>
    <property type="project" value="InterPro"/>
</dbReference>